<dbReference type="InterPro" id="IPR049730">
    <property type="entry name" value="SNF2/RAD54-like_C"/>
</dbReference>
<dbReference type="SMART" id="SM00487">
    <property type="entry name" value="DEXDc"/>
    <property type="match status" value="1"/>
</dbReference>
<keyword evidence="1" id="KW-0547">Nucleotide-binding</keyword>
<dbReference type="OrthoDB" id="551123at2759"/>
<protein>
    <submittedName>
        <fullName evidence="7">DNA excision repair protein ERCC-6</fullName>
    </submittedName>
</protein>
<sequence>MDTEFRTTEDLSPPQQLLALEMAEALWEAMEEARKERIMTCLAVENVIAAEVSEIASNPAAAGLRAEEVPSNEREKAAMQNLVLQRILEKRRAKGGFAAWQSFESMKDDLLSRYGSAVDEDLNEMSNRQRKGKEVIVLNSNSEADEASIDETPWREAYARNAMSDANLQRRLESGFFHRQENARGAGPSRRTHSPNQRAGNAMSEANFQKRLASGFFHRQANARGAGPSRQNNNPNNKTARSRKRKRDNEQLELIQRYMNYATGRTPIRPEHREPGPGPHLEPKYRRSKAANNSALQAPTQANMENEIACTGLRNVRAIYGPVAANVNLEAAEQPGPPWRLHRHQIQAVCLLLQPHVRGALLLYSMGAGKTLTAIACIDNLRRQFPGKYGRTVILAPASMLDTWESEMQRYAPIANVGEIHLGTHNSFDKMPQEHIKAFCRDAILVIDEVHNARNSGKQRSDRIAVGGRAAGKIVLLSGTPVVNQPSDIAPILDMIKPGCMPTSRKGFNTVFGNDGMAQRALMRAALSCAVLAYRSPADDLRYPRMTIRDTIVRMTPSQVMAQEAHGEPPQSYYDADLTGEPDPELMRFYDTARAICNSLVYRDGVLVSPPDVAGIELAAGVAAANHAGGNMQIVCPKLKLAVRHLVSRLGPSPDDDTWRRCKTVFFTHSVNMHGVGTLRMLLAAENIPFGEIIGTKSLKQRTDAIEAFNNDDLHVLILSEAGGEGLNLKGTRYFHMLEPQWNSTSENQAIARAARFKSHTHLPQNEQHVDVFRYLCVMPGASNNPELGRRAEFPRDSGDTFMRDICIRKDRLNGPFEQLVREVAAENEFRCFQTWDGS</sequence>
<dbReference type="InterPro" id="IPR001650">
    <property type="entry name" value="Helicase_C-like"/>
</dbReference>
<accession>A0A1Y1IM26</accession>
<evidence type="ECO:0000259" key="5">
    <source>
        <dbReference type="PROSITE" id="PS51192"/>
    </source>
</evidence>
<name>A0A1Y1IM26_KLENI</name>
<dbReference type="PROSITE" id="PS51194">
    <property type="entry name" value="HELICASE_CTER"/>
    <property type="match status" value="1"/>
</dbReference>
<dbReference type="Gene3D" id="3.40.50.10810">
    <property type="entry name" value="Tandem AAA-ATPase domain"/>
    <property type="match status" value="1"/>
</dbReference>
<dbReference type="Pfam" id="PF00176">
    <property type="entry name" value="SNF2-rel_dom"/>
    <property type="match status" value="1"/>
</dbReference>
<dbReference type="PANTHER" id="PTHR45626">
    <property type="entry name" value="TRANSCRIPTION TERMINATION FACTOR 2-RELATED"/>
    <property type="match status" value="1"/>
</dbReference>
<dbReference type="CDD" id="cd18793">
    <property type="entry name" value="SF2_C_SNF"/>
    <property type="match status" value="1"/>
</dbReference>
<feature type="domain" description="Helicase ATP-binding" evidence="5">
    <location>
        <begin position="351"/>
        <end position="499"/>
    </location>
</feature>
<dbReference type="AlphaFoldDB" id="A0A1Y1IM26"/>
<dbReference type="PANTHER" id="PTHR45626:SF16">
    <property type="entry name" value="ATP-DEPENDENT HELICASE ULS1"/>
    <property type="match status" value="1"/>
</dbReference>
<dbReference type="InterPro" id="IPR014001">
    <property type="entry name" value="Helicase_ATP-bd"/>
</dbReference>
<evidence type="ECO:0000256" key="2">
    <source>
        <dbReference type="ARBA" id="ARBA00022801"/>
    </source>
</evidence>
<gene>
    <name evidence="7" type="ORF">KFL_007380060</name>
</gene>
<feature type="compositionally biased region" description="Basic and acidic residues" evidence="4">
    <location>
        <begin position="268"/>
        <end position="285"/>
    </location>
</feature>
<feature type="domain" description="Helicase C-terminal" evidence="6">
    <location>
        <begin position="654"/>
        <end position="828"/>
    </location>
</feature>
<dbReference type="PROSITE" id="PS51192">
    <property type="entry name" value="HELICASE_ATP_BIND_1"/>
    <property type="match status" value="1"/>
</dbReference>
<reference evidence="7 8" key="1">
    <citation type="journal article" date="2014" name="Nat. Commun.">
        <title>Klebsormidium flaccidum genome reveals primary factors for plant terrestrial adaptation.</title>
        <authorList>
            <person name="Hori K."/>
            <person name="Maruyama F."/>
            <person name="Fujisawa T."/>
            <person name="Togashi T."/>
            <person name="Yamamoto N."/>
            <person name="Seo M."/>
            <person name="Sato S."/>
            <person name="Yamada T."/>
            <person name="Mori H."/>
            <person name="Tajima N."/>
            <person name="Moriyama T."/>
            <person name="Ikeuchi M."/>
            <person name="Watanabe M."/>
            <person name="Wada H."/>
            <person name="Kobayashi K."/>
            <person name="Saito M."/>
            <person name="Masuda T."/>
            <person name="Sasaki-Sekimoto Y."/>
            <person name="Mashiguchi K."/>
            <person name="Awai K."/>
            <person name="Shimojima M."/>
            <person name="Masuda S."/>
            <person name="Iwai M."/>
            <person name="Nobusawa T."/>
            <person name="Narise T."/>
            <person name="Kondo S."/>
            <person name="Saito H."/>
            <person name="Sato R."/>
            <person name="Murakawa M."/>
            <person name="Ihara Y."/>
            <person name="Oshima-Yamada Y."/>
            <person name="Ohtaka K."/>
            <person name="Satoh M."/>
            <person name="Sonobe K."/>
            <person name="Ishii M."/>
            <person name="Ohtani R."/>
            <person name="Kanamori-Sato M."/>
            <person name="Honoki R."/>
            <person name="Miyazaki D."/>
            <person name="Mochizuki H."/>
            <person name="Umetsu J."/>
            <person name="Higashi K."/>
            <person name="Shibata D."/>
            <person name="Kamiya Y."/>
            <person name="Sato N."/>
            <person name="Nakamura Y."/>
            <person name="Tabata S."/>
            <person name="Ida S."/>
            <person name="Kurokawa K."/>
            <person name="Ohta H."/>
        </authorList>
    </citation>
    <scope>NUCLEOTIDE SEQUENCE [LARGE SCALE GENOMIC DNA]</scope>
    <source>
        <strain evidence="7 8">NIES-2285</strain>
    </source>
</reference>
<feature type="region of interest" description="Disordered" evidence="4">
    <location>
        <begin position="222"/>
        <end position="300"/>
    </location>
</feature>
<dbReference type="InterPro" id="IPR027417">
    <property type="entry name" value="P-loop_NTPase"/>
</dbReference>
<proteinExistence type="predicted"/>
<evidence type="ECO:0000256" key="4">
    <source>
        <dbReference type="SAM" id="MobiDB-lite"/>
    </source>
</evidence>
<feature type="compositionally biased region" description="Polar residues" evidence="4">
    <location>
        <begin position="290"/>
        <end position="300"/>
    </location>
</feature>
<keyword evidence="8" id="KW-1185">Reference proteome</keyword>
<dbReference type="SUPFAM" id="SSF52540">
    <property type="entry name" value="P-loop containing nucleoside triphosphate hydrolases"/>
    <property type="match status" value="2"/>
</dbReference>
<evidence type="ECO:0000256" key="1">
    <source>
        <dbReference type="ARBA" id="ARBA00022741"/>
    </source>
</evidence>
<dbReference type="GO" id="GO:0005634">
    <property type="term" value="C:nucleus"/>
    <property type="evidence" value="ECO:0000318"/>
    <property type="project" value="GO_Central"/>
</dbReference>
<evidence type="ECO:0000313" key="7">
    <source>
        <dbReference type="EMBL" id="GAQ91172.1"/>
    </source>
</evidence>
<feature type="region of interest" description="Disordered" evidence="4">
    <location>
        <begin position="180"/>
        <end position="202"/>
    </location>
</feature>
<evidence type="ECO:0000256" key="3">
    <source>
        <dbReference type="ARBA" id="ARBA00022840"/>
    </source>
</evidence>
<dbReference type="Pfam" id="PF00271">
    <property type="entry name" value="Helicase_C"/>
    <property type="match status" value="1"/>
</dbReference>
<dbReference type="EMBL" id="DF237687">
    <property type="protein sequence ID" value="GAQ91172.1"/>
    <property type="molecule type" value="Genomic_DNA"/>
</dbReference>
<dbReference type="GO" id="GO:0006281">
    <property type="term" value="P:DNA repair"/>
    <property type="evidence" value="ECO:0000318"/>
    <property type="project" value="GO_Central"/>
</dbReference>
<dbReference type="Proteomes" id="UP000054558">
    <property type="component" value="Unassembled WGS sequence"/>
</dbReference>
<keyword evidence="2" id="KW-0378">Hydrolase</keyword>
<dbReference type="InterPro" id="IPR000330">
    <property type="entry name" value="SNF2_N"/>
</dbReference>
<organism evidence="7 8">
    <name type="scientific">Klebsormidium nitens</name>
    <name type="common">Green alga</name>
    <name type="synonym">Ulothrix nitens</name>
    <dbReference type="NCBI Taxonomy" id="105231"/>
    <lineage>
        <taxon>Eukaryota</taxon>
        <taxon>Viridiplantae</taxon>
        <taxon>Streptophyta</taxon>
        <taxon>Klebsormidiophyceae</taxon>
        <taxon>Klebsormidiales</taxon>
        <taxon>Klebsormidiaceae</taxon>
        <taxon>Klebsormidium</taxon>
    </lineage>
</organism>
<dbReference type="InterPro" id="IPR050628">
    <property type="entry name" value="SNF2_RAD54_helicase_TF"/>
</dbReference>
<feature type="compositionally biased region" description="Polar residues" evidence="4">
    <location>
        <begin position="229"/>
        <end position="239"/>
    </location>
</feature>
<dbReference type="Gene3D" id="3.40.50.300">
    <property type="entry name" value="P-loop containing nucleotide triphosphate hydrolases"/>
    <property type="match status" value="1"/>
</dbReference>
<dbReference type="GO" id="GO:0016787">
    <property type="term" value="F:hydrolase activity"/>
    <property type="evidence" value="ECO:0007669"/>
    <property type="project" value="UniProtKB-KW"/>
</dbReference>
<dbReference type="STRING" id="105231.A0A1Y1IM26"/>
<dbReference type="SMART" id="SM00490">
    <property type="entry name" value="HELICc"/>
    <property type="match status" value="1"/>
</dbReference>
<dbReference type="InterPro" id="IPR038718">
    <property type="entry name" value="SNF2-like_sf"/>
</dbReference>
<evidence type="ECO:0000259" key="6">
    <source>
        <dbReference type="PROSITE" id="PS51194"/>
    </source>
</evidence>
<dbReference type="GO" id="GO:0008094">
    <property type="term" value="F:ATP-dependent activity, acting on DNA"/>
    <property type="evidence" value="ECO:0000318"/>
    <property type="project" value="GO_Central"/>
</dbReference>
<evidence type="ECO:0000313" key="8">
    <source>
        <dbReference type="Proteomes" id="UP000054558"/>
    </source>
</evidence>
<keyword evidence="3" id="KW-0067">ATP-binding</keyword>
<dbReference type="GO" id="GO:0005524">
    <property type="term" value="F:ATP binding"/>
    <property type="evidence" value="ECO:0007669"/>
    <property type="project" value="UniProtKB-KW"/>
</dbReference>